<name>A0A3Q3DRH4_HIPCM</name>
<comment type="subcellular location">
    <subcellularLocation>
        <location evidence="1">Cytoplasm</location>
        <location evidence="1">Cytoskeleton</location>
        <location evidence="1">Cilium axoneme</location>
    </subcellularLocation>
</comment>
<reference evidence="9" key="1">
    <citation type="submission" date="2025-08" db="UniProtKB">
        <authorList>
            <consortium name="Ensembl"/>
        </authorList>
    </citation>
    <scope>IDENTIFICATION</scope>
</reference>
<evidence type="ECO:0000256" key="5">
    <source>
        <dbReference type="ARBA" id="ARBA00035003"/>
    </source>
</evidence>
<evidence type="ECO:0000256" key="4">
    <source>
        <dbReference type="ARBA" id="ARBA00023273"/>
    </source>
</evidence>
<evidence type="ECO:0000313" key="10">
    <source>
        <dbReference type="Proteomes" id="UP000264820"/>
    </source>
</evidence>
<evidence type="ECO:0000313" key="9">
    <source>
        <dbReference type="Ensembl" id="ENSHCOP00000018675.1"/>
    </source>
</evidence>
<keyword evidence="4" id="KW-0966">Cell projection</keyword>
<keyword evidence="2" id="KW-0963">Cytoplasm</keyword>
<dbReference type="PANTHER" id="PTHR22146">
    <property type="entry name" value="CAT EYE SYNDROME CRITICAL REGION PROTEIN 6"/>
    <property type="match status" value="1"/>
</dbReference>
<dbReference type="GO" id="GO:0015630">
    <property type="term" value="C:microtubule cytoskeleton"/>
    <property type="evidence" value="ECO:0007669"/>
    <property type="project" value="UniProtKB-ARBA"/>
</dbReference>
<dbReference type="Proteomes" id="UP000264820">
    <property type="component" value="Unplaced"/>
</dbReference>
<keyword evidence="3" id="KW-0206">Cytoskeleton</keyword>
<dbReference type="GO" id="GO:0005930">
    <property type="term" value="C:axoneme"/>
    <property type="evidence" value="ECO:0007669"/>
    <property type="project" value="UniProtKB-SubCell"/>
</dbReference>
<comment type="function">
    <text evidence="5">Microtubule inner protein (MIP) part of the dynein-decorated doublet microtubules (DMTs) in cilia axoneme, which is required for motile cilia beating.</text>
</comment>
<dbReference type="AlphaFoldDB" id="A0A3Q3DRH4"/>
<protein>
    <recommendedName>
        <fullName evidence="7">Ciliary microtubule inner protein 2B</fullName>
    </recommendedName>
</protein>
<evidence type="ECO:0000256" key="7">
    <source>
        <dbReference type="ARBA" id="ARBA00041163"/>
    </source>
</evidence>
<dbReference type="GeneTree" id="ENSGT00940000166013"/>
<dbReference type="OMA" id="HTIDYHI"/>
<evidence type="ECO:0000256" key="2">
    <source>
        <dbReference type="ARBA" id="ARBA00022490"/>
    </source>
</evidence>
<evidence type="ECO:0000259" key="8">
    <source>
        <dbReference type="Pfam" id="PF10629"/>
    </source>
</evidence>
<feature type="domain" description="Ciliary microtubule inner protein 2A-C-like" evidence="8">
    <location>
        <begin position="202"/>
        <end position="230"/>
    </location>
</feature>
<evidence type="ECO:0000256" key="6">
    <source>
        <dbReference type="ARBA" id="ARBA00035661"/>
    </source>
</evidence>
<dbReference type="PANTHER" id="PTHR22146:SF8">
    <property type="entry name" value="PROTEIN FAM166B"/>
    <property type="match status" value="1"/>
</dbReference>
<dbReference type="STRING" id="109280.ENSHCOP00000018675"/>
<proteinExistence type="inferred from homology"/>
<keyword evidence="10" id="KW-1185">Reference proteome</keyword>
<dbReference type="Ensembl" id="ENSHCOT00000010668.1">
    <property type="protein sequence ID" value="ENSHCOP00000018675.1"/>
    <property type="gene ID" value="ENSHCOG00000003401.1"/>
</dbReference>
<reference evidence="9" key="2">
    <citation type="submission" date="2025-09" db="UniProtKB">
        <authorList>
            <consortium name="Ensembl"/>
        </authorList>
    </citation>
    <scope>IDENTIFICATION</scope>
</reference>
<comment type="similarity">
    <text evidence="6">Belongs to the CIMIP2 family.</text>
</comment>
<evidence type="ECO:0000256" key="3">
    <source>
        <dbReference type="ARBA" id="ARBA00023212"/>
    </source>
</evidence>
<organism evidence="9 10">
    <name type="scientific">Hippocampus comes</name>
    <name type="common">Tiger tail seahorse</name>
    <dbReference type="NCBI Taxonomy" id="109280"/>
    <lineage>
        <taxon>Eukaryota</taxon>
        <taxon>Metazoa</taxon>
        <taxon>Chordata</taxon>
        <taxon>Craniata</taxon>
        <taxon>Vertebrata</taxon>
        <taxon>Euteleostomi</taxon>
        <taxon>Actinopterygii</taxon>
        <taxon>Neopterygii</taxon>
        <taxon>Teleostei</taxon>
        <taxon>Neoteleostei</taxon>
        <taxon>Acanthomorphata</taxon>
        <taxon>Syngnathiaria</taxon>
        <taxon>Syngnathiformes</taxon>
        <taxon>Syngnathoidei</taxon>
        <taxon>Syngnathidae</taxon>
        <taxon>Hippocampus</taxon>
    </lineage>
</organism>
<accession>A0A3Q3DRH4</accession>
<evidence type="ECO:0000256" key="1">
    <source>
        <dbReference type="ARBA" id="ARBA00004430"/>
    </source>
</evidence>
<dbReference type="Pfam" id="PF10629">
    <property type="entry name" value="CMI2B-like"/>
    <property type="match status" value="1"/>
</dbReference>
<sequence length="242" mass="27148">LKFKIGKSYGQLMAELLHPLPHTGADGTLGSIPERHAGRIMPGYTGFIPKRQNYIACSYAETCQRAFSDFYQEMYTNIQRASTDPSLADKYSQPHVLVRHVVDFYVQRTTAPQTAVSDQVVSYKPLKSFTPIAKPHLLDDGHPYKYYMSGFTGHVPKSRYLIGKGYPVATNEALVHLGRQHGGGDCSPPSVLESYPSRHRGVVPAFTGHLPGYKFMYGHTFGRLSKKAMEKSAKRRPHLQKY</sequence>
<dbReference type="InterPro" id="IPR018902">
    <property type="entry name" value="CMI2A-C-like_dom"/>
</dbReference>